<reference evidence="1 2" key="1">
    <citation type="submission" date="2013-11" db="EMBL/GenBank/DDBJ databases">
        <title>Draft genome of the bovine lungworm Dictyocaulus viviparus.</title>
        <authorList>
            <person name="Mitreva M."/>
        </authorList>
    </citation>
    <scope>NUCLEOTIDE SEQUENCE [LARGE SCALE GENOMIC DNA]</scope>
    <source>
        <strain evidence="1 2">HannoverDv2000</strain>
    </source>
</reference>
<gene>
    <name evidence="1" type="ORF">DICVIV_08008</name>
</gene>
<name>A0A0D8XN14_DICVI</name>
<dbReference type="EMBL" id="KN716378">
    <property type="protein sequence ID" value="KJH45930.1"/>
    <property type="molecule type" value="Genomic_DNA"/>
</dbReference>
<organism evidence="1 2">
    <name type="scientific">Dictyocaulus viviparus</name>
    <name type="common">Bovine lungworm</name>
    <dbReference type="NCBI Taxonomy" id="29172"/>
    <lineage>
        <taxon>Eukaryota</taxon>
        <taxon>Metazoa</taxon>
        <taxon>Ecdysozoa</taxon>
        <taxon>Nematoda</taxon>
        <taxon>Chromadorea</taxon>
        <taxon>Rhabditida</taxon>
        <taxon>Rhabditina</taxon>
        <taxon>Rhabditomorpha</taxon>
        <taxon>Strongyloidea</taxon>
        <taxon>Metastrongylidae</taxon>
        <taxon>Dictyocaulus</taxon>
    </lineage>
</organism>
<dbReference type="Proteomes" id="UP000053766">
    <property type="component" value="Unassembled WGS sequence"/>
</dbReference>
<dbReference type="OrthoDB" id="5872915at2759"/>
<accession>A0A0D8XN14</accession>
<dbReference type="STRING" id="29172.A0A0D8XN14"/>
<keyword evidence="2" id="KW-1185">Reference proteome</keyword>
<evidence type="ECO:0000313" key="2">
    <source>
        <dbReference type="Proteomes" id="UP000053766"/>
    </source>
</evidence>
<dbReference type="AlphaFoldDB" id="A0A0D8XN14"/>
<protein>
    <recommendedName>
        <fullName evidence="3">Mos1 transposase HTH domain-containing protein</fullName>
    </recommendedName>
</protein>
<evidence type="ECO:0008006" key="3">
    <source>
        <dbReference type="Google" id="ProtNLM"/>
    </source>
</evidence>
<sequence>MENMTDKKQTRAIFLLEFKIDHKAADTACNINDACVPETWYLKKFCERDERLEIEECSGRHRKFTTTNREQSSKLNVLRLRNVTDNSTLCGRPPFK</sequence>
<proteinExistence type="predicted"/>
<evidence type="ECO:0000313" key="1">
    <source>
        <dbReference type="EMBL" id="KJH45930.1"/>
    </source>
</evidence>
<reference evidence="2" key="2">
    <citation type="journal article" date="2016" name="Sci. Rep.">
        <title>Dictyocaulus viviparus genome, variome and transcriptome elucidate lungworm biology and support future intervention.</title>
        <authorList>
            <person name="McNulty S.N."/>
            <person name="Strube C."/>
            <person name="Rosa B.A."/>
            <person name="Martin J.C."/>
            <person name="Tyagi R."/>
            <person name="Choi Y.J."/>
            <person name="Wang Q."/>
            <person name="Hallsworth Pepin K."/>
            <person name="Zhang X."/>
            <person name="Ozersky P."/>
            <person name="Wilson R.K."/>
            <person name="Sternberg P.W."/>
            <person name="Gasser R.B."/>
            <person name="Mitreva M."/>
        </authorList>
    </citation>
    <scope>NUCLEOTIDE SEQUENCE [LARGE SCALE GENOMIC DNA]</scope>
    <source>
        <strain evidence="2">HannoverDv2000</strain>
    </source>
</reference>